<evidence type="ECO:0000313" key="1">
    <source>
        <dbReference type="EMBL" id="GAA0618204.1"/>
    </source>
</evidence>
<comment type="caution">
    <text evidence="1">The sequence shown here is derived from an EMBL/GenBank/DDBJ whole genome shotgun (WGS) entry which is preliminary data.</text>
</comment>
<keyword evidence="2" id="KW-1185">Reference proteome</keyword>
<accession>A0ABN1GSF6</accession>
<organism evidence="1 2">
    <name type="scientific">Streptomyces crystallinus</name>
    <dbReference type="NCBI Taxonomy" id="68191"/>
    <lineage>
        <taxon>Bacteria</taxon>
        <taxon>Bacillati</taxon>
        <taxon>Actinomycetota</taxon>
        <taxon>Actinomycetes</taxon>
        <taxon>Kitasatosporales</taxon>
        <taxon>Streptomycetaceae</taxon>
        <taxon>Streptomyces</taxon>
    </lineage>
</organism>
<reference evidence="1 2" key="1">
    <citation type="journal article" date="2019" name="Int. J. Syst. Evol. Microbiol.">
        <title>The Global Catalogue of Microorganisms (GCM) 10K type strain sequencing project: providing services to taxonomists for standard genome sequencing and annotation.</title>
        <authorList>
            <consortium name="The Broad Institute Genomics Platform"/>
            <consortium name="The Broad Institute Genome Sequencing Center for Infectious Disease"/>
            <person name="Wu L."/>
            <person name="Ma J."/>
        </authorList>
    </citation>
    <scope>NUCLEOTIDE SEQUENCE [LARGE SCALE GENOMIC DNA]</scope>
    <source>
        <strain evidence="1 2">JCM 5067</strain>
    </source>
</reference>
<evidence type="ECO:0000313" key="2">
    <source>
        <dbReference type="Proteomes" id="UP001500668"/>
    </source>
</evidence>
<gene>
    <name evidence="1" type="ORF">GCM10010394_55690</name>
</gene>
<sequence>MALEGIEAPAFMLRVGVASALPSLCACLEPLERPTGTPGRRGQGWGRRKAAQGCYEPGAGLLRVVSGPGSAVLDVRDELGAQVALNRQPGVPGVRPVPQVRVIVVNRCPAPES</sequence>
<protein>
    <submittedName>
        <fullName evidence="1">Uncharacterized protein</fullName>
    </submittedName>
</protein>
<dbReference type="Proteomes" id="UP001500668">
    <property type="component" value="Unassembled WGS sequence"/>
</dbReference>
<name>A0ABN1GSF6_9ACTN</name>
<dbReference type="EMBL" id="BAAACA010000038">
    <property type="protein sequence ID" value="GAA0618204.1"/>
    <property type="molecule type" value="Genomic_DNA"/>
</dbReference>
<proteinExistence type="predicted"/>